<dbReference type="EMBL" id="SDEE01002100">
    <property type="protein sequence ID" value="RXW11273.1"/>
    <property type="molecule type" value="Genomic_DNA"/>
</dbReference>
<dbReference type="AlphaFoldDB" id="A0A4Q2CX02"/>
<organism evidence="2 3">
    <name type="scientific">Candolleomyces aberdarensis</name>
    <dbReference type="NCBI Taxonomy" id="2316362"/>
    <lineage>
        <taxon>Eukaryota</taxon>
        <taxon>Fungi</taxon>
        <taxon>Dikarya</taxon>
        <taxon>Basidiomycota</taxon>
        <taxon>Agaricomycotina</taxon>
        <taxon>Agaricomycetes</taxon>
        <taxon>Agaricomycetidae</taxon>
        <taxon>Agaricales</taxon>
        <taxon>Agaricineae</taxon>
        <taxon>Psathyrellaceae</taxon>
        <taxon>Candolleomyces</taxon>
    </lineage>
</organism>
<feature type="non-terminal residue" evidence="2">
    <location>
        <position position="527"/>
    </location>
</feature>
<reference evidence="2 3" key="1">
    <citation type="submission" date="2019-01" db="EMBL/GenBank/DDBJ databases">
        <title>Draft genome sequence of Psathyrella aberdarensis IHI B618.</title>
        <authorList>
            <person name="Buettner E."/>
            <person name="Kellner H."/>
        </authorList>
    </citation>
    <scope>NUCLEOTIDE SEQUENCE [LARGE SCALE GENOMIC DNA]</scope>
    <source>
        <strain evidence="2 3">IHI B618</strain>
    </source>
</reference>
<evidence type="ECO:0000313" key="2">
    <source>
        <dbReference type="EMBL" id="RXW11273.1"/>
    </source>
</evidence>
<dbReference type="Proteomes" id="UP000290288">
    <property type="component" value="Unassembled WGS sequence"/>
</dbReference>
<evidence type="ECO:0000313" key="3">
    <source>
        <dbReference type="Proteomes" id="UP000290288"/>
    </source>
</evidence>
<keyword evidence="3" id="KW-1185">Reference proteome</keyword>
<feature type="non-terminal residue" evidence="2">
    <location>
        <position position="1"/>
    </location>
</feature>
<comment type="caution">
    <text evidence="2">The sequence shown here is derived from an EMBL/GenBank/DDBJ whole genome shotgun (WGS) entry which is preliminary data.</text>
</comment>
<gene>
    <name evidence="2" type="ORF">EST38_g14582</name>
</gene>
<dbReference type="CDD" id="cd11296">
    <property type="entry name" value="O-FucT_like"/>
    <property type="match status" value="1"/>
</dbReference>
<dbReference type="OrthoDB" id="2559662at2759"/>
<protein>
    <submittedName>
        <fullName evidence="2">Uncharacterized protein</fullName>
    </submittedName>
</protein>
<name>A0A4Q2CX02_9AGAR</name>
<evidence type="ECO:0000256" key="1">
    <source>
        <dbReference type="SAM" id="MobiDB-lite"/>
    </source>
</evidence>
<sequence>DDDEIPKEKQRSGGVRIQKEDFDFGRGRGGVKWDSHSEEVFVVPSEELESPLSNVEETLVKVVKPIVNFSAPKRKWMWWGSGSRRMSTLKAIATAGVHQDEESSGVDDGSDRELELRSLNDDVEEAGRSKAIGRVHCRRPSIEQVVQRAKEARAAWNYPLTKVIILSNRCPSFLSRLSSALANDGWVVIDPDARIKHSIVLNDRNHVESVNVAVDMALAEKAEVFLGSDFSTLSRNVVLRRMSIDDLADPLELQSLTVYAFYCEHLHLFLKVQPRFLWALYVALRTKLAIVAERGFFDSIGSLFGGGGGGGGSSFGDIIGGIFGGSKSSGSSGLGKIGDIVGTVLNKDKSTGTKIGEVVGAVIGESKGGGKIGEAVGAVLNKDKDAGTKIGEAVGAVLSNSKDETGQKIGNVLGAVLDKDSSTGDKIGKVTGAIFGEGSKIDKVGDAVGAVLNKDGTAGPKIGEAVGAILNKDGKIPAKIGEVVGSVLSGGSTKAGAAAGGAAAGAVAGGAAAGAVAAPAPAPGTPT</sequence>
<proteinExistence type="predicted"/>
<accession>A0A4Q2CX02</accession>
<dbReference type="STRING" id="2316362.A0A4Q2CX02"/>
<feature type="region of interest" description="Disordered" evidence="1">
    <location>
        <begin position="1"/>
        <end position="30"/>
    </location>
</feature>
<dbReference type="Gene3D" id="3.40.50.11350">
    <property type="match status" value="1"/>
</dbReference>